<dbReference type="PANTHER" id="PTHR28626">
    <property type="entry name" value="SRR1-LIKE PROTEIN"/>
    <property type="match status" value="1"/>
</dbReference>
<sequence length="283" mass="33119">MTMQNEEWKIVTKKTALKPARISATIKKNHNFQYLGQDSKKKNRSKNVMQNSSENVIYFIEEKMQAIKKSVFFQELKEIIDFQLLPPNRPTLVDIVCYGIGSIEKSSTSQYQFALMLLFKNLFQITGKIYAYDPILSQVDTEVLTHYNIESIKINEKAKRAVTNQTLFYMPHCPLGLYNNLIEANWDRIKLKDVIIVGNRLDFYNERMTTASLERKAPYIIPALKILQIHLFPSTTIQSLAIPDSTFNDLCWQWFPIDRINAYEEDSEFWILKRESDEDPEII</sequence>
<dbReference type="Proteomes" id="UP000439903">
    <property type="component" value="Unassembled WGS sequence"/>
</dbReference>
<dbReference type="PANTHER" id="PTHR28626:SF3">
    <property type="entry name" value="SRR1-LIKE PROTEIN"/>
    <property type="match status" value="1"/>
</dbReference>
<dbReference type="Pfam" id="PF07985">
    <property type="entry name" value="SRR1"/>
    <property type="match status" value="1"/>
</dbReference>
<accession>A0A8H3XI28</accession>
<evidence type="ECO:0000313" key="4">
    <source>
        <dbReference type="Proteomes" id="UP000439903"/>
    </source>
</evidence>
<reference evidence="3 4" key="1">
    <citation type="journal article" date="2019" name="Environ. Microbiol.">
        <title>At the nexus of three kingdoms: the genome of the mycorrhizal fungus Gigaspora margarita provides insights into plant, endobacterial and fungal interactions.</title>
        <authorList>
            <person name="Venice F."/>
            <person name="Ghignone S."/>
            <person name="Salvioli di Fossalunga A."/>
            <person name="Amselem J."/>
            <person name="Novero M."/>
            <person name="Xianan X."/>
            <person name="Sedzielewska Toro K."/>
            <person name="Morin E."/>
            <person name="Lipzen A."/>
            <person name="Grigoriev I.V."/>
            <person name="Henrissat B."/>
            <person name="Martin F.M."/>
            <person name="Bonfante P."/>
        </authorList>
    </citation>
    <scope>NUCLEOTIDE SEQUENCE [LARGE SCALE GENOMIC DNA]</scope>
    <source>
        <strain evidence="3 4">BEG34</strain>
    </source>
</reference>
<protein>
    <submittedName>
        <fullName evidence="3">SRR1-domain-containing protein</fullName>
    </submittedName>
</protein>
<evidence type="ECO:0000256" key="1">
    <source>
        <dbReference type="ARBA" id="ARBA00009856"/>
    </source>
</evidence>
<evidence type="ECO:0000313" key="3">
    <source>
        <dbReference type="EMBL" id="KAF0466405.1"/>
    </source>
</evidence>
<dbReference type="InterPro" id="IPR012942">
    <property type="entry name" value="SRR1-like"/>
</dbReference>
<keyword evidence="4" id="KW-1185">Reference proteome</keyword>
<dbReference type="GO" id="GO:0005634">
    <property type="term" value="C:nucleus"/>
    <property type="evidence" value="ECO:0007669"/>
    <property type="project" value="TreeGrafter"/>
</dbReference>
<comment type="similarity">
    <text evidence="1">Belongs to the SRR1 family.</text>
</comment>
<name>A0A8H3XI28_GIGMA</name>
<evidence type="ECO:0000259" key="2">
    <source>
        <dbReference type="Pfam" id="PF07985"/>
    </source>
</evidence>
<dbReference type="EMBL" id="WTPW01000963">
    <property type="protein sequence ID" value="KAF0466405.1"/>
    <property type="molecule type" value="Genomic_DNA"/>
</dbReference>
<comment type="caution">
    <text evidence="3">The sequence shown here is derived from an EMBL/GenBank/DDBJ whole genome shotgun (WGS) entry which is preliminary data.</text>
</comment>
<feature type="domain" description="SRR1-like" evidence="2">
    <location>
        <begin position="87"/>
        <end position="254"/>
    </location>
</feature>
<organism evidence="3 4">
    <name type="scientific">Gigaspora margarita</name>
    <dbReference type="NCBI Taxonomy" id="4874"/>
    <lineage>
        <taxon>Eukaryota</taxon>
        <taxon>Fungi</taxon>
        <taxon>Fungi incertae sedis</taxon>
        <taxon>Mucoromycota</taxon>
        <taxon>Glomeromycotina</taxon>
        <taxon>Glomeromycetes</taxon>
        <taxon>Diversisporales</taxon>
        <taxon>Gigasporaceae</taxon>
        <taxon>Gigaspora</taxon>
    </lineage>
</organism>
<dbReference type="AlphaFoldDB" id="A0A8H3XI28"/>
<dbReference type="OrthoDB" id="551431at2759"/>
<dbReference type="GO" id="GO:0005737">
    <property type="term" value="C:cytoplasm"/>
    <property type="evidence" value="ECO:0007669"/>
    <property type="project" value="TreeGrafter"/>
</dbReference>
<dbReference type="InterPro" id="IPR040044">
    <property type="entry name" value="SRR1L"/>
</dbReference>
<gene>
    <name evidence="3" type="ORF">F8M41_026164</name>
</gene>
<proteinExistence type="inferred from homology"/>